<name>A0ACA9M9R1_9GLOM</name>
<dbReference type="Proteomes" id="UP000789525">
    <property type="component" value="Unassembled WGS sequence"/>
</dbReference>
<sequence length="136" mass="15262">PSSQSSTKNGIPTKIIILTVGLVIALIILVTIMKSCLDRYWNKSRKNVCSDKSLLVPQYQRPNNRGLKKSSVSKANSRLMIPQLAYLEGAHEKIYTQVLDDRMMEIDIQISNMAIVPKPKLHVVNPDKSEESIESV</sequence>
<comment type="caution">
    <text evidence="1">The sequence shown here is derived from an EMBL/GenBank/DDBJ whole genome shotgun (WGS) entry which is preliminary data.</text>
</comment>
<evidence type="ECO:0000313" key="1">
    <source>
        <dbReference type="EMBL" id="CAG8575160.1"/>
    </source>
</evidence>
<reference evidence="1" key="1">
    <citation type="submission" date="2021-06" db="EMBL/GenBank/DDBJ databases">
        <authorList>
            <person name="Kallberg Y."/>
            <person name="Tangrot J."/>
            <person name="Rosling A."/>
        </authorList>
    </citation>
    <scope>NUCLEOTIDE SEQUENCE</scope>
    <source>
        <strain evidence="1">CL356</strain>
    </source>
</reference>
<organism evidence="1 2">
    <name type="scientific">Acaulospora colombiana</name>
    <dbReference type="NCBI Taxonomy" id="27376"/>
    <lineage>
        <taxon>Eukaryota</taxon>
        <taxon>Fungi</taxon>
        <taxon>Fungi incertae sedis</taxon>
        <taxon>Mucoromycota</taxon>
        <taxon>Glomeromycotina</taxon>
        <taxon>Glomeromycetes</taxon>
        <taxon>Diversisporales</taxon>
        <taxon>Acaulosporaceae</taxon>
        <taxon>Acaulospora</taxon>
    </lineage>
</organism>
<dbReference type="EMBL" id="CAJVPT010010960">
    <property type="protein sequence ID" value="CAG8575160.1"/>
    <property type="molecule type" value="Genomic_DNA"/>
</dbReference>
<accession>A0ACA9M9R1</accession>
<evidence type="ECO:0000313" key="2">
    <source>
        <dbReference type="Proteomes" id="UP000789525"/>
    </source>
</evidence>
<keyword evidence="2" id="KW-1185">Reference proteome</keyword>
<gene>
    <name evidence="1" type="ORF">ACOLOM_LOCUS5754</name>
</gene>
<proteinExistence type="predicted"/>
<feature type="non-terminal residue" evidence="1">
    <location>
        <position position="1"/>
    </location>
</feature>
<protein>
    <submittedName>
        <fullName evidence="1">17558_t:CDS:1</fullName>
    </submittedName>
</protein>